<feature type="domain" description="MmeI-like helicase spacer" evidence="6">
    <location>
        <begin position="184"/>
        <end position="252"/>
    </location>
</feature>
<dbReference type="InterPro" id="IPR046816">
    <property type="entry name" value="MmeI_Mtase"/>
</dbReference>
<dbReference type="Pfam" id="PF20465">
    <property type="entry name" value="MmeI_hel"/>
    <property type="match status" value="1"/>
</dbReference>
<evidence type="ECO:0000256" key="1">
    <source>
        <dbReference type="ARBA" id="ARBA00011900"/>
    </source>
</evidence>
<evidence type="ECO:0000313" key="8">
    <source>
        <dbReference type="EMBL" id="XBO36968.1"/>
    </source>
</evidence>
<evidence type="ECO:0000259" key="6">
    <source>
        <dbReference type="Pfam" id="PF20465"/>
    </source>
</evidence>
<dbReference type="PANTHER" id="PTHR33841">
    <property type="entry name" value="DNA METHYLTRANSFERASE YEEA-RELATED"/>
    <property type="match status" value="1"/>
</dbReference>
<dbReference type="InterPro" id="IPR002052">
    <property type="entry name" value="DNA_methylase_N6_adenine_CS"/>
</dbReference>
<dbReference type="InterPro" id="IPR046819">
    <property type="entry name" value="MmeI_hel"/>
</dbReference>
<dbReference type="RefSeq" id="WP_406853790.1">
    <property type="nucleotide sequence ID" value="NZ_CP157484.1"/>
</dbReference>
<dbReference type="Gene3D" id="3.40.50.150">
    <property type="entry name" value="Vaccinia Virus protein VP39"/>
    <property type="match status" value="1"/>
</dbReference>
<dbReference type="EMBL" id="CP157484">
    <property type="protein sequence ID" value="XBO36968.1"/>
    <property type="molecule type" value="Genomic_DNA"/>
</dbReference>
<dbReference type="InterPro" id="IPR029063">
    <property type="entry name" value="SAM-dependent_MTases_sf"/>
</dbReference>
<evidence type="ECO:0000259" key="7">
    <source>
        <dbReference type="Pfam" id="PF20473"/>
    </source>
</evidence>
<dbReference type="AlphaFoldDB" id="A0AAU7J9K7"/>
<gene>
    <name evidence="8" type="ORF">ABEG18_14610</name>
</gene>
<organism evidence="8">
    <name type="scientific">Alsobacter sp. KACC 23698</name>
    <dbReference type="NCBI Taxonomy" id="3149229"/>
    <lineage>
        <taxon>Bacteria</taxon>
        <taxon>Pseudomonadati</taxon>
        <taxon>Pseudomonadota</taxon>
        <taxon>Alphaproteobacteria</taxon>
        <taxon>Hyphomicrobiales</taxon>
        <taxon>Alsobacteraceae</taxon>
        <taxon>Alsobacter</taxon>
    </lineage>
</organism>
<evidence type="ECO:0000256" key="4">
    <source>
        <dbReference type="ARBA" id="ARBA00047942"/>
    </source>
</evidence>
<dbReference type="GO" id="GO:0009007">
    <property type="term" value="F:site-specific DNA-methyltransferase (adenine-specific) activity"/>
    <property type="evidence" value="ECO:0007669"/>
    <property type="project" value="UniProtKB-EC"/>
</dbReference>
<sequence>MTPEQFISKWKAVAVGERAAAQSHFIDLCRLLDEPAPTDVDPKGDWYAFEKGATKTTGGEGWADVWKRGCFAWEYKGKRKDLNAAFVQLQQYALALENPPLLVVSDIERFRIATNWTNTVSKVYEFHLDDLSKPDARDALKSVLSAPDNLRPGKTRQALTEEAAGEFARLAQRLREQGHPADVVAHFVNRLVFCMFAEDVDLLPNKMFRRMLDASLSAPDRFATMARGLFGAMRGGGMIGFEHVAWFNGGLFDDDTALPLTKEDVQLALKVADLDWAEIDPSIFGTLFERGLDPDKRSQLGAHYTDRDKIKLIVDAVVVEPLTAEWEGTKGRLSAALQKAQEAKSRSTQTKAEGEAVRLLRDFLGRLRSFTVLDPACGSGNFLYLALLALKDLEHKVSLEAEALSPRIFAREFPHIGPGSVKGIEINPYAAELARVSIWIGEIQWMQRNGFNVSRDPILKPLVTIECRDALLNGDGSEAKWPTADSIIGNPPFLGSKLLRRGLGDTYVDQLFDQYDNRVSPEADLVAY</sequence>
<feature type="domain" description="MmeI-like N-terminal" evidence="5">
    <location>
        <begin position="2"/>
        <end position="177"/>
    </location>
</feature>
<dbReference type="InterPro" id="IPR046817">
    <property type="entry name" value="MmeI_N"/>
</dbReference>
<dbReference type="InterPro" id="IPR050953">
    <property type="entry name" value="N4_N6_ade-DNA_methylase"/>
</dbReference>
<dbReference type="GO" id="GO:0032259">
    <property type="term" value="P:methylation"/>
    <property type="evidence" value="ECO:0007669"/>
    <property type="project" value="UniProtKB-KW"/>
</dbReference>
<evidence type="ECO:0000259" key="5">
    <source>
        <dbReference type="Pfam" id="PF20464"/>
    </source>
</evidence>
<keyword evidence="2 8" id="KW-0489">Methyltransferase</keyword>
<evidence type="ECO:0000256" key="2">
    <source>
        <dbReference type="ARBA" id="ARBA00022603"/>
    </source>
</evidence>
<feature type="domain" description="MmeI-like DNA-methyltransferase" evidence="7">
    <location>
        <begin position="354"/>
        <end position="499"/>
    </location>
</feature>
<dbReference type="PRINTS" id="PR00507">
    <property type="entry name" value="N12N6MTFRASE"/>
</dbReference>
<keyword evidence="3" id="KW-0808">Transferase</keyword>
<reference evidence="8" key="1">
    <citation type="submission" date="2024-05" db="EMBL/GenBank/DDBJ databases">
        <authorList>
            <person name="Kim S."/>
            <person name="Heo J."/>
            <person name="Choi H."/>
            <person name="Choi Y."/>
            <person name="Kwon S.-W."/>
            <person name="Kim Y."/>
        </authorList>
    </citation>
    <scope>NUCLEOTIDE SEQUENCE</scope>
    <source>
        <strain evidence="8">KACC 23698</strain>
    </source>
</reference>
<protein>
    <recommendedName>
        <fullName evidence="1">site-specific DNA-methyltransferase (adenine-specific)</fullName>
        <ecNumber evidence="1">2.1.1.72</ecNumber>
    </recommendedName>
</protein>
<dbReference type="GO" id="GO:0003676">
    <property type="term" value="F:nucleic acid binding"/>
    <property type="evidence" value="ECO:0007669"/>
    <property type="project" value="InterPro"/>
</dbReference>
<dbReference type="EC" id="2.1.1.72" evidence="1"/>
<dbReference type="PROSITE" id="PS00092">
    <property type="entry name" value="N6_MTASE"/>
    <property type="match status" value="1"/>
</dbReference>
<proteinExistence type="predicted"/>
<dbReference type="Pfam" id="PF20464">
    <property type="entry name" value="MmeI_N"/>
    <property type="match status" value="1"/>
</dbReference>
<comment type="catalytic activity">
    <reaction evidence="4">
        <text>a 2'-deoxyadenosine in DNA + S-adenosyl-L-methionine = an N(6)-methyl-2'-deoxyadenosine in DNA + S-adenosyl-L-homocysteine + H(+)</text>
        <dbReference type="Rhea" id="RHEA:15197"/>
        <dbReference type="Rhea" id="RHEA-COMP:12418"/>
        <dbReference type="Rhea" id="RHEA-COMP:12419"/>
        <dbReference type="ChEBI" id="CHEBI:15378"/>
        <dbReference type="ChEBI" id="CHEBI:57856"/>
        <dbReference type="ChEBI" id="CHEBI:59789"/>
        <dbReference type="ChEBI" id="CHEBI:90615"/>
        <dbReference type="ChEBI" id="CHEBI:90616"/>
        <dbReference type="EC" id="2.1.1.72"/>
    </reaction>
</comment>
<dbReference type="Pfam" id="PF20473">
    <property type="entry name" value="MmeI_Mtase"/>
    <property type="match status" value="1"/>
</dbReference>
<dbReference type="PANTHER" id="PTHR33841:SF1">
    <property type="entry name" value="DNA METHYLTRANSFERASE A"/>
    <property type="match status" value="1"/>
</dbReference>
<evidence type="ECO:0000256" key="3">
    <source>
        <dbReference type="ARBA" id="ARBA00022679"/>
    </source>
</evidence>
<name>A0AAU7J9K7_9HYPH</name>
<accession>A0AAU7J9K7</accession>
<dbReference type="SUPFAM" id="SSF53335">
    <property type="entry name" value="S-adenosyl-L-methionine-dependent methyltransferases"/>
    <property type="match status" value="1"/>
</dbReference>